<accession>A0A1T4XH70</accession>
<dbReference type="OrthoDB" id="9875636at2"/>
<evidence type="ECO:0000256" key="2">
    <source>
        <dbReference type="ARBA" id="ARBA00005811"/>
    </source>
</evidence>
<dbReference type="STRING" id="48467.SAMN02745166_01422"/>
<evidence type="ECO:0000313" key="10">
    <source>
        <dbReference type="Proteomes" id="UP000190774"/>
    </source>
</evidence>
<dbReference type="PANTHER" id="PTHR30558:SF7">
    <property type="entry name" value="TOL-PAL SYSTEM PROTEIN TOLR"/>
    <property type="match status" value="1"/>
</dbReference>
<dbReference type="RefSeq" id="WP_078812628.1">
    <property type="nucleotide sequence ID" value="NZ_FUYE01000004.1"/>
</dbReference>
<evidence type="ECO:0000256" key="7">
    <source>
        <dbReference type="RuleBase" id="RU003879"/>
    </source>
</evidence>
<dbReference type="AlphaFoldDB" id="A0A1T4XH70"/>
<proteinExistence type="inferred from homology"/>
<keyword evidence="7" id="KW-0653">Protein transport</keyword>
<dbReference type="GO" id="GO:0022857">
    <property type="term" value="F:transmembrane transporter activity"/>
    <property type="evidence" value="ECO:0007669"/>
    <property type="project" value="InterPro"/>
</dbReference>
<name>A0A1T4XH70_9BACT</name>
<comment type="subcellular location">
    <subcellularLocation>
        <location evidence="1">Cell membrane</location>
        <topology evidence="1">Single-pass membrane protein</topology>
    </subcellularLocation>
    <subcellularLocation>
        <location evidence="7">Cell membrane</location>
        <topology evidence="7">Single-pass type II membrane protein</topology>
    </subcellularLocation>
</comment>
<evidence type="ECO:0000256" key="3">
    <source>
        <dbReference type="ARBA" id="ARBA00022475"/>
    </source>
</evidence>
<dbReference type="PANTHER" id="PTHR30558">
    <property type="entry name" value="EXBD MEMBRANE COMPONENT OF PMF-DRIVEN MACROMOLECULE IMPORT SYSTEM"/>
    <property type="match status" value="1"/>
</dbReference>
<protein>
    <submittedName>
        <fullName evidence="9">Biopolymer transport protein ExbD</fullName>
    </submittedName>
</protein>
<dbReference type="Proteomes" id="UP000190774">
    <property type="component" value="Unassembled WGS sequence"/>
</dbReference>
<evidence type="ECO:0000256" key="6">
    <source>
        <dbReference type="ARBA" id="ARBA00023136"/>
    </source>
</evidence>
<gene>
    <name evidence="9" type="ORF">SAMN02745166_01422</name>
</gene>
<dbReference type="EMBL" id="FUYE01000004">
    <property type="protein sequence ID" value="SKA88465.1"/>
    <property type="molecule type" value="Genomic_DNA"/>
</dbReference>
<sequence length="150" mass="16507">MKRISQRQLPVFVSQIGIAPLADLAFMLMLVLLVTVPLLRRERMNVTEPQPTGETAPVEVAATLTAPTTQLKLKISSDQTLWLNGIKIPGDHLLQLLKTEIAKHQDKDVGVLIEMPENFAAGPLAQLMDEMHRAGVKKTSVVVVPATKKR</sequence>
<keyword evidence="10" id="KW-1185">Reference proteome</keyword>
<keyword evidence="4 7" id="KW-0812">Transmembrane</keyword>
<evidence type="ECO:0000256" key="1">
    <source>
        <dbReference type="ARBA" id="ARBA00004162"/>
    </source>
</evidence>
<feature type="transmembrane region" description="Helical" evidence="8">
    <location>
        <begin position="12"/>
        <end position="34"/>
    </location>
</feature>
<dbReference type="GO" id="GO:0015031">
    <property type="term" value="P:protein transport"/>
    <property type="evidence" value="ECO:0007669"/>
    <property type="project" value="UniProtKB-KW"/>
</dbReference>
<reference evidence="10" key="1">
    <citation type="submission" date="2017-02" db="EMBL/GenBank/DDBJ databases">
        <authorList>
            <person name="Varghese N."/>
            <person name="Submissions S."/>
        </authorList>
    </citation>
    <scope>NUCLEOTIDE SEQUENCE [LARGE SCALE GENOMIC DNA]</scope>
    <source>
        <strain evidence="10">ATCC 700200</strain>
    </source>
</reference>
<keyword evidence="6 8" id="KW-0472">Membrane</keyword>
<dbReference type="InterPro" id="IPR003400">
    <property type="entry name" value="ExbD"/>
</dbReference>
<keyword evidence="5 8" id="KW-1133">Transmembrane helix</keyword>
<organism evidence="9 10">
    <name type="scientific">Prosthecobacter debontii</name>
    <dbReference type="NCBI Taxonomy" id="48467"/>
    <lineage>
        <taxon>Bacteria</taxon>
        <taxon>Pseudomonadati</taxon>
        <taxon>Verrucomicrobiota</taxon>
        <taxon>Verrucomicrobiia</taxon>
        <taxon>Verrucomicrobiales</taxon>
        <taxon>Verrucomicrobiaceae</taxon>
        <taxon>Prosthecobacter</taxon>
    </lineage>
</organism>
<evidence type="ECO:0000313" key="9">
    <source>
        <dbReference type="EMBL" id="SKA88465.1"/>
    </source>
</evidence>
<keyword evidence="7" id="KW-0813">Transport</keyword>
<evidence type="ECO:0000256" key="8">
    <source>
        <dbReference type="SAM" id="Phobius"/>
    </source>
</evidence>
<keyword evidence="3" id="KW-1003">Cell membrane</keyword>
<dbReference type="Pfam" id="PF02472">
    <property type="entry name" value="ExbD"/>
    <property type="match status" value="1"/>
</dbReference>
<dbReference type="GO" id="GO:0005886">
    <property type="term" value="C:plasma membrane"/>
    <property type="evidence" value="ECO:0007669"/>
    <property type="project" value="UniProtKB-SubCell"/>
</dbReference>
<comment type="similarity">
    <text evidence="2 7">Belongs to the ExbD/TolR family.</text>
</comment>
<evidence type="ECO:0000256" key="4">
    <source>
        <dbReference type="ARBA" id="ARBA00022692"/>
    </source>
</evidence>
<evidence type="ECO:0000256" key="5">
    <source>
        <dbReference type="ARBA" id="ARBA00022989"/>
    </source>
</evidence>